<keyword evidence="1" id="KW-1133">Transmembrane helix</keyword>
<protein>
    <submittedName>
        <fullName evidence="2">Uncharacterized protein</fullName>
    </submittedName>
</protein>
<accession>A0A7C4BB34</accession>
<dbReference type="AlphaFoldDB" id="A0A7C4BB34"/>
<keyword evidence="1" id="KW-0472">Membrane</keyword>
<dbReference type="EMBL" id="DTFF01000011">
    <property type="protein sequence ID" value="HGI86991.1"/>
    <property type="molecule type" value="Genomic_DNA"/>
</dbReference>
<evidence type="ECO:0000256" key="1">
    <source>
        <dbReference type="SAM" id="Phobius"/>
    </source>
</evidence>
<reference evidence="2" key="1">
    <citation type="journal article" date="2020" name="mSystems">
        <title>Genome- and Community-Level Interaction Insights into Carbon Utilization and Element Cycling Functions of Hydrothermarchaeota in Hydrothermal Sediment.</title>
        <authorList>
            <person name="Zhou Z."/>
            <person name="Liu Y."/>
            <person name="Xu W."/>
            <person name="Pan J."/>
            <person name="Luo Z.H."/>
            <person name="Li M."/>
        </authorList>
    </citation>
    <scope>NUCLEOTIDE SEQUENCE [LARGE SCALE GENOMIC DNA]</scope>
    <source>
        <strain evidence="2">SpSt-732</strain>
    </source>
</reference>
<sequence length="448" mass="51242">MHTTGQGEYVTAIVMLTLMLVFTHLALQWTNHIISAGREAGEDILKLKERLVIVYPYNSDEVLIVNDWDGSSVVRGFIVLWNNNSYTYIPDTFAVPMGGKALRVLPLSFSSGIARLCVYTDYLNIFCNTTQYQHQTLTYLVIASNMWYAAPKAVFGGLNATVVGYNSSSRSWVTLKTYLWDANTSWIIFYIPPEITMMYFVKTASSLDILQTDAWFDDPQTARPQAAILASFTGYNTTYPVERKYGVSNFVFFSTQLIKKFWFNGSAVIKSVSWKVYLPNYTHYVTWDLAYTGWTMTGLSYSNISPPPQWSNWRSYVRINCSRVGVQGRVYRLVGWQTIVDVQSGYQIRWSYGNHTYYFAESSIVSCGSHAISVSIYESNGFRKTYVDDYLYSNRLIIPIVSYLPPAYTEPQTRIWVADPNSNIMKADRAPYSNYIKILTSIPKELIR</sequence>
<keyword evidence="1" id="KW-0812">Transmembrane</keyword>
<evidence type="ECO:0000313" key="2">
    <source>
        <dbReference type="EMBL" id="HGI86991.1"/>
    </source>
</evidence>
<proteinExistence type="predicted"/>
<feature type="transmembrane region" description="Helical" evidence="1">
    <location>
        <begin position="9"/>
        <end position="29"/>
    </location>
</feature>
<comment type="caution">
    <text evidence="2">The sequence shown here is derived from an EMBL/GenBank/DDBJ whole genome shotgun (WGS) entry which is preliminary data.</text>
</comment>
<name>A0A7C4BB34_9CREN</name>
<gene>
    <name evidence="2" type="ORF">ENV14_01130</name>
</gene>
<organism evidence="2">
    <name type="scientific">Ignisphaera aggregans</name>
    <dbReference type="NCBI Taxonomy" id="334771"/>
    <lineage>
        <taxon>Archaea</taxon>
        <taxon>Thermoproteota</taxon>
        <taxon>Thermoprotei</taxon>
        <taxon>Desulfurococcales</taxon>
        <taxon>Desulfurococcaceae</taxon>
        <taxon>Ignisphaera</taxon>
    </lineage>
</organism>